<feature type="transmembrane region" description="Helical" evidence="1">
    <location>
        <begin position="6"/>
        <end position="24"/>
    </location>
</feature>
<dbReference type="Proteomes" id="UP000607559">
    <property type="component" value="Unassembled WGS sequence"/>
</dbReference>
<evidence type="ECO:0000313" key="2">
    <source>
        <dbReference type="EMBL" id="GGA81634.1"/>
    </source>
</evidence>
<feature type="transmembrane region" description="Helical" evidence="1">
    <location>
        <begin position="36"/>
        <end position="62"/>
    </location>
</feature>
<dbReference type="EMBL" id="BMJC01000001">
    <property type="protein sequence ID" value="GGA81634.1"/>
    <property type="molecule type" value="Genomic_DNA"/>
</dbReference>
<organism evidence="2 3">
    <name type="scientific">Puia dinghuensis</name>
    <dbReference type="NCBI Taxonomy" id="1792502"/>
    <lineage>
        <taxon>Bacteria</taxon>
        <taxon>Pseudomonadati</taxon>
        <taxon>Bacteroidota</taxon>
        <taxon>Chitinophagia</taxon>
        <taxon>Chitinophagales</taxon>
        <taxon>Chitinophagaceae</taxon>
        <taxon>Puia</taxon>
    </lineage>
</organism>
<keyword evidence="3" id="KW-1185">Reference proteome</keyword>
<reference evidence="2" key="2">
    <citation type="submission" date="2020-09" db="EMBL/GenBank/DDBJ databases">
        <authorList>
            <person name="Sun Q."/>
            <person name="Zhou Y."/>
        </authorList>
    </citation>
    <scope>NUCLEOTIDE SEQUENCE</scope>
    <source>
        <strain evidence="2">CGMCC 1.15448</strain>
    </source>
</reference>
<evidence type="ECO:0000313" key="3">
    <source>
        <dbReference type="Proteomes" id="UP000607559"/>
    </source>
</evidence>
<protein>
    <recommendedName>
        <fullName evidence="4">DUF4239 domain-containing protein</fullName>
    </recommendedName>
</protein>
<feature type="transmembrane region" description="Helical" evidence="1">
    <location>
        <begin position="210"/>
        <end position="227"/>
    </location>
</feature>
<sequence length="254" mass="29212">MFNHFYLAACIFLLCITAVFLLVKKNPLLKRFSLDLDIGGIIYGGIVAVYSILLAFIVVIVWQQYQNTGDRIQEESTKVFNLYRASYAFPDSTTGKKIRTTVINYVTSVVNDEFPSMENDTTSAITQKRYNQVWDMVYAIRPQTDNEKVWYASMVTSINQFAEARSIRISDIDPSLPPLMWKILIAGGLIIILFAILFKTNNNKTHYLKIILFSVIIVFNLILVNMLDHPYKGMLKIEPSAFTKILKHYKEEQK</sequence>
<comment type="caution">
    <text evidence="2">The sequence shown here is derived from an EMBL/GenBank/DDBJ whole genome shotgun (WGS) entry which is preliminary data.</text>
</comment>
<evidence type="ECO:0008006" key="4">
    <source>
        <dbReference type="Google" id="ProtNLM"/>
    </source>
</evidence>
<proteinExistence type="predicted"/>
<accession>A0A8J2XPQ2</accession>
<dbReference type="AlphaFoldDB" id="A0A8J2XPQ2"/>
<keyword evidence="1" id="KW-0812">Transmembrane</keyword>
<keyword evidence="1" id="KW-0472">Membrane</keyword>
<dbReference type="Pfam" id="PF14023">
    <property type="entry name" value="Bestrophin-like"/>
    <property type="match status" value="1"/>
</dbReference>
<reference evidence="2" key="1">
    <citation type="journal article" date="2014" name="Int. J. Syst. Evol. Microbiol.">
        <title>Complete genome sequence of Corynebacterium casei LMG S-19264T (=DSM 44701T), isolated from a smear-ripened cheese.</title>
        <authorList>
            <consortium name="US DOE Joint Genome Institute (JGI-PGF)"/>
            <person name="Walter F."/>
            <person name="Albersmeier A."/>
            <person name="Kalinowski J."/>
            <person name="Ruckert C."/>
        </authorList>
    </citation>
    <scope>NUCLEOTIDE SEQUENCE</scope>
    <source>
        <strain evidence="2">CGMCC 1.15448</strain>
    </source>
</reference>
<evidence type="ECO:0000256" key="1">
    <source>
        <dbReference type="SAM" id="Phobius"/>
    </source>
</evidence>
<feature type="transmembrane region" description="Helical" evidence="1">
    <location>
        <begin position="179"/>
        <end position="198"/>
    </location>
</feature>
<dbReference type="InterPro" id="IPR025333">
    <property type="entry name" value="DUF4239"/>
</dbReference>
<keyword evidence="1" id="KW-1133">Transmembrane helix</keyword>
<name>A0A8J2XPQ2_9BACT</name>
<gene>
    <name evidence="2" type="ORF">GCM10011511_00710</name>
</gene>